<sequence length="47" mass="5429">MANSRVVATQLTRTRWTRRCRTRSKTSFMLLPTTSAIDQTITELLES</sequence>
<dbReference type="AlphaFoldDB" id="L7N0V3"/>
<accession>L7N0V3</accession>
<protein>
    <submittedName>
        <fullName evidence="1">Uncharacterized protein</fullName>
    </submittedName>
</protein>
<organism evidence="1 2">
    <name type="scientific">Ciona intestinalis</name>
    <name type="common">Transparent sea squirt</name>
    <name type="synonym">Ascidia intestinalis</name>
    <dbReference type="NCBI Taxonomy" id="7719"/>
    <lineage>
        <taxon>Eukaryota</taxon>
        <taxon>Metazoa</taxon>
        <taxon>Chordata</taxon>
        <taxon>Tunicata</taxon>
        <taxon>Ascidiacea</taxon>
        <taxon>Phlebobranchia</taxon>
        <taxon>Cionidae</taxon>
        <taxon>Ciona</taxon>
    </lineage>
</organism>
<evidence type="ECO:0000313" key="1">
    <source>
        <dbReference type="Ensembl" id="ENSCINP00000027519.2"/>
    </source>
</evidence>
<name>L7N0V3_CIOIN</name>
<dbReference type="HOGENOM" id="CLU_3175130_0_0_1"/>
<dbReference type="Proteomes" id="UP000008144">
    <property type="component" value="Unassembled WGS sequence"/>
</dbReference>
<reference evidence="2" key="1">
    <citation type="journal article" date="2002" name="Science">
        <title>The draft genome of Ciona intestinalis: insights into chordate and vertebrate origins.</title>
        <authorList>
            <person name="Dehal P."/>
            <person name="Satou Y."/>
            <person name="Campbell R.K."/>
            <person name="Chapman J."/>
            <person name="Degnan B."/>
            <person name="De Tomaso A."/>
            <person name="Davidson B."/>
            <person name="Di Gregorio A."/>
            <person name="Gelpke M."/>
            <person name="Goodstein D.M."/>
            <person name="Harafuji N."/>
            <person name="Hastings K.E."/>
            <person name="Ho I."/>
            <person name="Hotta K."/>
            <person name="Huang W."/>
            <person name="Kawashima T."/>
            <person name="Lemaire P."/>
            <person name="Martinez D."/>
            <person name="Meinertzhagen I.A."/>
            <person name="Necula S."/>
            <person name="Nonaka M."/>
            <person name="Putnam N."/>
            <person name="Rash S."/>
            <person name="Saiga H."/>
            <person name="Satake M."/>
            <person name="Terry A."/>
            <person name="Yamada L."/>
            <person name="Wang H.G."/>
            <person name="Awazu S."/>
            <person name="Azumi K."/>
            <person name="Boore J."/>
            <person name="Branno M."/>
            <person name="Chin-Bow S."/>
            <person name="DeSantis R."/>
            <person name="Doyle S."/>
            <person name="Francino P."/>
            <person name="Keys D.N."/>
            <person name="Haga S."/>
            <person name="Hayashi H."/>
            <person name="Hino K."/>
            <person name="Imai K.S."/>
            <person name="Inaba K."/>
            <person name="Kano S."/>
            <person name="Kobayashi K."/>
            <person name="Kobayashi M."/>
            <person name="Lee B.I."/>
            <person name="Makabe K.W."/>
            <person name="Manohar C."/>
            <person name="Matassi G."/>
            <person name="Medina M."/>
            <person name="Mochizuki Y."/>
            <person name="Mount S."/>
            <person name="Morishita T."/>
            <person name="Miura S."/>
            <person name="Nakayama A."/>
            <person name="Nishizaka S."/>
            <person name="Nomoto H."/>
            <person name="Ohta F."/>
            <person name="Oishi K."/>
            <person name="Rigoutsos I."/>
            <person name="Sano M."/>
            <person name="Sasaki A."/>
            <person name="Sasakura Y."/>
            <person name="Shoguchi E."/>
            <person name="Shin-i T."/>
            <person name="Spagnuolo A."/>
            <person name="Stainier D."/>
            <person name="Suzuki M.M."/>
            <person name="Tassy O."/>
            <person name="Takatori N."/>
            <person name="Tokuoka M."/>
            <person name="Yagi K."/>
            <person name="Yoshizaki F."/>
            <person name="Wada S."/>
            <person name="Zhang C."/>
            <person name="Hyatt P.D."/>
            <person name="Larimer F."/>
            <person name="Detter C."/>
            <person name="Doggett N."/>
            <person name="Glavina T."/>
            <person name="Hawkins T."/>
            <person name="Richardson P."/>
            <person name="Lucas S."/>
            <person name="Kohara Y."/>
            <person name="Levine M."/>
            <person name="Satoh N."/>
            <person name="Rokhsar D.S."/>
        </authorList>
    </citation>
    <scope>NUCLEOTIDE SEQUENCE [LARGE SCALE GENOMIC DNA]</scope>
</reference>
<dbReference type="InParanoid" id="L7N0V3"/>
<reference evidence="1" key="3">
    <citation type="submission" date="2025-09" db="UniProtKB">
        <authorList>
            <consortium name="Ensembl"/>
        </authorList>
    </citation>
    <scope>IDENTIFICATION</scope>
</reference>
<evidence type="ECO:0000313" key="2">
    <source>
        <dbReference type="Proteomes" id="UP000008144"/>
    </source>
</evidence>
<proteinExistence type="predicted"/>
<keyword evidence="2" id="KW-1185">Reference proteome</keyword>
<reference evidence="1" key="2">
    <citation type="submission" date="2025-08" db="UniProtKB">
        <authorList>
            <consortium name="Ensembl"/>
        </authorList>
    </citation>
    <scope>IDENTIFICATION</scope>
</reference>
<dbReference type="Ensembl" id="ENSCINT00000027765.2">
    <property type="protein sequence ID" value="ENSCINP00000027519.2"/>
    <property type="gene ID" value="ENSCING00000015581.2"/>
</dbReference>